<reference evidence="2 3" key="1">
    <citation type="submission" date="2016-10" db="EMBL/GenBank/DDBJ databases">
        <authorList>
            <person name="de Groot N.N."/>
        </authorList>
    </citation>
    <scope>NUCLEOTIDE SEQUENCE [LARGE SCALE GENOMIC DNA]</scope>
    <source>
        <strain evidence="2 3">DSM 44149</strain>
    </source>
</reference>
<dbReference type="Proteomes" id="UP000183376">
    <property type="component" value="Chromosome I"/>
</dbReference>
<dbReference type="InterPro" id="IPR050177">
    <property type="entry name" value="Lipid_A_modif_metabolic_enz"/>
</dbReference>
<evidence type="ECO:0000313" key="3">
    <source>
        <dbReference type="Proteomes" id="UP000183376"/>
    </source>
</evidence>
<evidence type="ECO:0000313" key="2">
    <source>
        <dbReference type="EMBL" id="SDN21916.1"/>
    </source>
</evidence>
<gene>
    <name evidence="2" type="ORF">SAMN04489726_5568</name>
</gene>
<accession>A0A1G9ZMN5</accession>
<dbReference type="EMBL" id="LT629701">
    <property type="protein sequence ID" value="SDN21916.1"/>
    <property type="molecule type" value="Genomic_DNA"/>
</dbReference>
<dbReference type="eggNOG" id="COG0451">
    <property type="taxonomic scope" value="Bacteria"/>
</dbReference>
<organism evidence="2 3">
    <name type="scientific">Allokutzneria albata</name>
    <name type="common">Kibdelosporangium albatum</name>
    <dbReference type="NCBI Taxonomy" id="211114"/>
    <lineage>
        <taxon>Bacteria</taxon>
        <taxon>Bacillati</taxon>
        <taxon>Actinomycetota</taxon>
        <taxon>Actinomycetes</taxon>
        <taxon>Pseudonocardiales</taxon>
        <taxon>Pseudonocardiaceae</taxon>
        <taxon>Allokutzneria</taxon>
    </lineage>
</organism>
<sequence length="327" mass="36239">MRPCSDEDMRVVVLGGTEFIGRRIVEELVARGDDVLVVHRGRTEPQDWVACEHLHVDRADFGTVAADVRAFRPDAVIDTIALSQADVDAVLPHLPEAQLVVLSSMDVYRAFELLKAGANGEPTPLREDSALRVGRFPYRGQGLGLDDYDKLDVEPAYLERGGTVLRLAVIYGEHDPQRREEFVLRRVRAGRTRIPVGPGNWLWTRCYVGEVAGAVLAALGNDRARGEIFNVGEPHTHDFGTWIRQILAAADHEAELVEVPGELLPADLAFTKAHVQHLLFDSSKARDLLGWRPAPVEFGIERSVRWHLENPPAGADTDFGEDDRALA</sequence>
<proteinExistence type="predicted"/>
<dbReference type="AlphaFoldDB" id="A0A1G9ZMN5"/>
<keyword evidence="3" id="KW-1185">Reference proteome</keyword>
<feature type="domain" description="NAD-dependent epimerase/dehydratase" evidence="1">
    <location>
        <begin position="162"/>
        <end position="232"/>
    </location>
</feature>
<feature type="domain" description="NAD-dependent epimerase/dehydratase" evidence="1">
    <location>
        <begin position="11"/>
        <end position="87"/>
    </location>
</feature>
<dbReference type="InterPro" id="IPR036291">
    <property type="entry name" value="NAD(P)-bd_dom_sf"/>
</dbReference>
<protein>
    <submittedName>
        <fullName evidence="2">Nucleoside-diphosphate-sugar epimerase</fullName>
    </submittedName>
</protein>
<dbReference type="Gene3D" id="3.40.50.720">
    <property type="entry name" value="NAD(P)-binding Rossmann-like Domain"/>
    <property type="match status" value="1"/>
</dbReference>
<dbReference type="InterPro" id="IPR001509">
    <property type="entry name" value="Epimerase_deHydtase"/>
</dbReference>
<dbReference type="PANTHER" id="PTHR43245">
    <property type="entry name" value="BIFUNCTIONAL POLYMYXIN RESISTANCE PROTEIN ARNA"/>
    <property type="match status" value="1"/>
</dbReference>
<dbReference type="STRING" id="211114.SAMN04489726_5568"/>
<dbReference type="Pfam" id="PF01370">
    <property type="entry name" value="Epimerase"/>
    <property type="match status" value="2"/>
</dbReference>
<name>A0A1G9ZMN5_ALLAB</name>
<dbReference type="SUPFAM" id="SSF51735">
    <property type="entry name" value="NAD(P)-binding Rossmann-fold domains"/>
    <property type="match status" value="1"/>
</dbReference>
<evidence type="ECO:0000259" key="1">
    <source>
        <dbReference type="Pfam" id="PF01370"/>
    </source>
</evidence>